<evidence type="ECO:0000313" key="12">
    <source>
        <dbReference type="Proteomes" id="UP000306575"/>
    </source>
</evidence>
<feature type="transmembrane region" description="Helical" evidence="10">
    <location>
        <begin position="21"/>
        <end position="44"/>
    </location>
</feature>
<evidence type="ECO:0000256" key="8">
    <source>
        <dbReference type="ARBA" id="ARBA00023136"/>
    </source>
</evidence>
<feature type="transmembrane region" description="Helical" evidence="10">
    <location>
        <begin position="95"/>
        <end position="120"/>
    </location>
</feature>
<comment type="subcellular location">
    <subcellularLocation>
        <location evidence="1">Cell inner membrane</location>
        <topology evidence="1">Multi-pass membrane protein</topology>
    </subcellularLocation>
</comment>
<evidence type="ECO:0000256" key="5">
    <source>
        <dbReference type="ARBA" id="ARBA00022692"/>
    </source>
</evidence>
<keyword evidence="7" id="KW-0406">Ion transport</keyword>
<gene>
    <name evidence="11" type="ORF">FAP39_12010</name>
</gene>
<feature type="transmembrane region" description="Helical" evidence="10">
    <location>
        <begin position="161"/>
        <end position="181"/>
    </location>
</feature>
<evidence type="ECO:0000256" key="7">
    <source>
        <dbReference type="ARBA" id="ARBA00023065"/>
    </source>
</evidence>
<dbReference type="InterPro" id="IPR048279">
    <property type="entry name" value="MdtK-like"/>
</dbReference>
<evidence type="ECO:0000256" key="4">
    <source>
        <dbReference type="ARBA" id="ARBA00022475"/>
    </source>
</evidence>
<dbReference type="GO" id="GO:0015297">
    <property type="term" value="F:antiporter activity"/>
    <property type="evidence" value="ECO:0007669"/>
    <property type="project" value="UniProtKB-KW"/>
</dbReference>
<keyword evidence="12" id="KW-1185">Reference proteome</keyword>
<feature type="transmembrane region" description="Helical" evidence="10">
    <location>
        <begin position="311"/>
        <end position="334"/>
    </location>
</feature>
<evidence type="ECO:0000256" key="9">
    <source>
        <dbReference type="ARBA" id="ARBA00031636"/>
    </source>
</evidence>
<dbReference type="PIRSF" id="PIRSF006603">
    <property type="entry name" value="DinF"/>
    <property type="match status" value="1"/>
</dbReference>
<feature type="transmembrane region" description="Helical" evidence="10">
    <location>
        <begin position="132"/>
        <end position="149"/>
    </location>
</feature>
<dbReference type="CDD" id="cd13131">
    <property type="entry name" value="MATE_NorM_like"/>
    <property type="match status" value="1"/>
</dbReference>
<evidence type="ECO:0000256" key="3">
    <source>
        <dbReference type="ARBA" id="ARBA00022449"/>
    </source>
</evidence>
<dbReference type="OrthoDB" id="9780160at2"/>
<protein>
    <recommendedName>
        <fullName evidence="9">Multidrug-efflux transporter</fullName>
    </recommendedName>
</protein>
<feature type="transmembrane region" description="Helical" evidence="10">
    <location>
        <begin position="56"/>
        <end position="75"/>
    </location>
</feature>
<feature type="transmembrane region" description="Helical" evidence="10">
    <location>
        <begin position="238"/>
        <end position="265"/>
    </location>
</feature>
<evidence type="ECO:0000256" key="10">
    <source>
        <dbReference type="SAM" id="Phobius"/>
    </source>
</evidence>
<dbReference type="EMBL" id="SULI01000014">
    <property type="protein sequence ID" value="TKZ19313.1"/>
    <property type="molecule type" value="Genomic_DNA"/>
</dbReference>
<keyword evidence="2" id="KW-0813">Transport</keyword>
<keyword evidence="8 10" id="KW-0472">Membrane</keyword>
<organism evidence="11 12">
    <name type="scientific">Shimia litoralis</name>
    <dbReference type="NCBI Taxonomy" id="420403"/>
    <lineage>
        <taxon>Bacteria</taxon>
        <taxon>Pseudomonadati</taxon>
        <taxon>Pseudomonadota</taxon>
        <taxon>Alphaproteobacteria</taxon>
        <taxon>Rhodobacterales</taxon>
        <taxon>Roseobacteraceae</taxon>
    </lineage>
</organism>
<keyword evidence="5 10" id="KW-0812">Transmembrane</keyword>
<dbReference type="GO" id="GO:0005886">
    <property type="term" value="C:plasma membrane"/>
    <property type="evidence" value="ECO:0007669"/>
    <property type="project" value="UniProtKB-SubCell"/>
</dbReference>
<feature type="transmembrane region" description="Helical" evidence="10">
    <location>
        <begin position="271"/>
        <end position="291"/>
    </location>
</feature>
<evidence type="ECO:0000256" key="6">
    <source>
        <dbReference type="ARBA" id="ARBA00022989"/>
    </source>
</evidence>
<keyword evidence="4" id="KW-1003">Cell membrane</keyword>
<name>A0A4U7N1L0_9RHOB</name>
<feature type="transmembrane region" description="Helical" evidence="10">
    <location>
        <begin position="423"/>
        <end position="442"/>
    </location>
</feature>
<keyword evidence="6 10" id="KW-1133">Transmembrane helix</keyword>
<evidence type="ECO:0000256" key="2">
    <source>
        <dbReference type="ARBA" id="ARBA00022448"/>
    </source>
</evidence>
<feature type="transmembrane region" description="Helical" evidence="10">
    <location>
        <begin position="393"/>
        <end position="411"/>
    </location>
</feature>
<dbReference type="RefSeq" id="WP_138016643.1">
    <property type="nucleotide sequence ID" value="NZ_SULI01000014.1"/>
</dbReference>
<dbReference type="Proteomes" id="UP000306575">
    <property type="component" value="Unassembled WGS sequence"/>
</dbReference>
<proteinExistence type="predicted"/>
<dbReference type="Pfam" id="PF01554">
    <property type="entry name" value="MatE"/>
    <property type="match status" value="2"/>
</dbReference>
<dbReference type="PANTHER" id="PTHR43298">
    <property type="entry name" value="MULTIDRUG RESISTANCE PROTEIN NORM-RELATED"/>
    <property type="match status" value="1"/>
</dbReference>
<dbReference type="AlphaFoldDB" id="A0A4U7N1L0"/>
<dbReference type="InterPro" id="IPR002528">
    <property type="entry name" value="MATE_fam"/>
</dbReference>
<evidence type="ECO:0000256" key="1">
    <source>
        <dbReference type="ARBA" id="ARBA00004429"/>
    </source>
</evidence>
<reference evidence="11 12" key="1">
    <citation type="submission" date="2019-04" db="EMBL/GenBank/DDBJ databases">
        <title>Genome sequence of Pelagicola litoralis CL-ES2.</title>
        <authorList>
            <person name="Cao J."/>
        </authorList>
    </citation>
    <scope>NUCLEOTIDE SEQUENCE [LARGE SCALE GENOMIC DNA]</scope>
    <source>
        <strain evidence="11 12">CL-ES2</strain>
    </source>
</reference>
<dbReference type="InterPro" id="IPR050222">
    <property type="entry name" value="MATE_MdtK"/>
</dbReference>
<dbReference type="NCBIfam" id="TIGR00797">
    <property type="entry name" value="matE"/>
    <property type="match status" value="1"/>
</dbReference>
<keyword evidence="3" id="KW-0050">Antiport</keyword>
<evidence type="ECO:0000313" key="11">
    <source>
        <dbReference type="EMBL" id="TKZ19313.1"/>
    </source>
</evidence>
<dbReference type="GO" id="GO:0042910">
    <property type="term" value="F:xenobiotic transmembrane transporter activity"/>
    <property type="evidence" value="ECO:0007669"/>
    <property type="project" value="InterPro"/>
</dbReference>
<dbReference type="GO" id="GO:0006811">
    <property type="term" value="P:monoatomic ion transport"/>
    <property type="evidence" value="ECO:0007669"/>
    <property type="project" value="UniProtKB-KW"/>
</dbReference>
<accession>A0A4U7N1L0</accession>
<sequence length="455" mass="48152">MQTPATYMDHIRAILRLGLPLIGGHVAQYAITLTDTIMLGWYSVAALASVVLGGTYFFVIFILGSGFAIAVMPLVAEADASGDETSVRRITRMGLWLSVITGAVALPVFWFSGGILLALGQEPDIAQLAQEYLRIAGIGLVPALLVMVLKSYLAALGRTRVVFWVTVAAALSNGLVNYALIFGNWGAPELGVVGAAIASVVVQVVSLVGIMAYAMITLPQHTLFARLWRPDWDAFSHVFRLGVPIGLTSLAEVGLFAASSLMMGWIGTVQLAAHGIALQLASLTFMVHLGLSNAATVRAGNALGRRDSDHLARGAIVALVMSFAMACLAVVVFLSIPNVLVGLFLSPTEPDRDAILVVGVSLLFVAALFQVVDGAQIMALGLLRGVKDTRAPMIIAAVSYWIVGVPCGYLLGFKLGWGGEGVWLGLVVGLSTAAVLLLRRFWGPKLGQLRDEFAK</sequence>
<dbReference type="PANTHER" id="PTHR43298:SF2">
    <property type="entry name" value="FMN_FAD EXPORTER YEEO-RELATED"/>
    <property type="match status" value="1"/>
</dbReference>
<comment type="caution">
    <text evidence="11">The sequence shown here is derived from an EMBL/GenBank/DDBJ whole genome shotgun (WGS) entry which is preliminary data.</text>
</comment>
<feature type="transmembrane region" description="Helical" evidence="10">
    <location>
        <begin position="354"/>
        <end position="372"/>
    </location>
</feature>
<feature type="transmembrane region" description="Helical" evidence="10">
    <location>
        <begin position="193"/>
        <end position="218"/>
    </location>
</feature>